<dbReference type="PANTHER" id="PTHR43867:SF2">
    <property type="entry name" value="CELLULOSE SYNTHASE CATALYTIC SUBUNIT A [UDP-FORMING]"/>
    <property type="match status" value="1"/>
</dbReference>
<evidence type="ECO:0000256" key="7">
    <source>
        <dbReference type="SAM" id="MobiDB-lite"/>
    </source>
</evidence>
<proteinExistence type="predicted"/>
<feature type="transmembrane region" description="Helical" evidence="8">
    <location>
        <begin position="58"/>
        <end position="78"/>
    </location>
</feature>
<dbReference type="CDD" id="cd06421">
    <property type="entry name" value="CESA_CelA_like"/>
    <property type="match status" value="1"/>
</dbReference>
<keyword evidence="5 8" id="KW-1133">Transmembrane helix</keyword>
<dbReference type="STRING" id="545619.SAMN04489860_2111"/>
<dbReference type="PANTHER" id="PTHR43867">
    <property type="entry name" value="CELLULOSE SYNTHASE CATALYTIC SUBUNIT A [UDP-FORMING]"/>
    <property type="match status" value="1"/>
</dbReference>
<feature type="transmembrane region" description="Helical" evidence="8">
    <location>
        <begin position="349"/>
        <end position="379"/>
    </location>
</feature>
<dbReference type="OrthoDB" id="9806824at2"/>
<dbReference type="GO" id="GO:0016757">
    <property type="term" value="F:glycosyltransferase activity"/>
    <property type="evidence" value="ECO:0007669"/>
    <property type="project" value="UniProtKB-KW"/>
</dbReference>
<comment type="subcellular location">
    <subcellularLocation>
        <location evidence="1">Membrane</location>
        <topology evidence="1">Multi-pass membrane protein</topology>
    </subcellularLocation>
</comment>
<keyword evidence="4 8" id="KW-0812">Transmembrane</keyword>
<protein>
    <submittedName>
        <fullName evidence="10">Cellulose synthase (UDP-forming)</fullName>
    </submittedName>
</protein>
<reference evidence="11" key="1">
    <citation type="submission" date="2016-10" db="EMBL/GenBank/DDBJ databases">
        <authorList>
            <person name="Varghese N."/>
            <person name="Submissions S."/>
        </authorList>
    </citation>
    <scope>NUCLEOTIDE SEQUENCE [LARGE SCALE GENOMIC DNA]</scope>
    <source>
        <strain evidence="11">DSM 22126</strain>
    </source>
</reference>
<evidence type="ECO:0000256" key="1">
    <source>
        <dbReference type="ARBA" id="ARBA00004141"/>
    </source>
</evidence>
<feature type="region of interest" description="Disordered" evidence="7">
    <location>
        <begin position="1"/>
        <end position="20"/>
    </location>
</feature>
<sequence>MTRDDTRAGGRRALPSPPSDVEAFRDLGPVRPWVQPVAAAASLPVLVSLALFAGRAPWLWPLYLTLALTAVSLLLWVVTGIRRPRVSAESHLRLVRRWAPEKVPSVDVFVPVCGEDLEVLENTFAHVEQLYWTGGLTVWVLDDGADPHVARLAERYGFRYRVRPDRGRLKKAGNLRSAFAASGAEVIAIFDADFCPRPDFLRQLVPYLDDPEVGIVQSPQDFDTDPSMGWLQRTAGATQEIFYRWVQPSRDRIGATVCCGTNALYRRSALELIGGFPEIDHSEDLYTGIWLMRAGFETRFVPLRLAKGLCPDELGPFLTQQYRWANGTVAMVTDRENDLRGLRRIQRTALWAGLCYYTETSALALNIFVPSVVMCWIYPQDVLPAHLLLLLPSLWVMTVLFPVVHRSHWRIEVLRVQLAQSFAHLLVLAHAIRGNYAGWVPTGSGGGSSALARSIARVMVTTLTVGVVAWLGGVVVGVATYGLAQFWGMAALAAGYTWLAVPLIVDGLRIVRPRGFSPRASAQVRSGTTVPRYARAGLAP</sequence>
<feature type="transmembrane region" description="Helical" evidence="8">
    <location>
        <begin position="486"/>
        <end position="505"/>
    </location>
</feature>
<evidence type="ECO:0000256" key="8">
    <source>
        <dbReference type="SAM" id="Phobius"/>
    </source>
</evidence>
<evidence type="ECO:0000259" key="9">
    <source>
        <dbReference type="Pfam" id="PF13632"/>
    </source>
</evidence>
<dbReference type="GO" id="GO:0016020">
    <property type="term" value="C:membrane"/>
    <property type="evidence" value="ECO:0007669"/>
    <property type="project" value="UniProtKB-SubCell"/>
</dbReference>
<dbReference type="Proteomes" id="UP000185663">
    <property type="component" value="Chromosome I"/>
</dbReference>
<feature type="transmembrane region" description="Helical" evidence="8">
    <location>
        <begin position="458"/>
        <end position="480"/>
    </location>
</feature>
<keyword evidence="11" id="KW-1185">Reference proteome</keyword>
<accession>A0A1H1U7S2</accession>
<evidence type="ECO:0000256" key="3">
    <source>
        <dbReference type="ARBA" id="ARBA00022679"/>
    </source>
</evidence>
<dbReference type="RefSeq" id="WP_083373029.1">
    <property type="nucleotide sequence ID" value="NZ_LT629776.1"/>
</dbReference>
<evidence type="ECO:0000256" key="5">
    <source>
        <dbReference type="ARBA" id="ARBA00022989"/>
    </source>
</evidence>
<dbReference type="eggNOG" id="COG1215">
    <property type="taxonomic scope" value="Bacteria"/>
</dbReference>
<organism evidence="10 11">
    <name type="scientific">Paraoerskovia marina</name>
    <dbReference type="NCBI Taxonomy" id="545619"/>
    <lineage>
        <taxon>Bacteria</taxon>
        <taxon>Bacillati</taxon>
        <taxon>Actinomycetota</taxon>
        <taxon>Actinomycetes</taxon>
        <taxon>Micrococcales</taxon>
        <taxon>Cellulomonadaceae</taxon>
        <taxon>Paraoerskovia</taxon>
    </lineage>
</organism>
<dbReference type="Gene3D" id="3.90.550.10">
    <property type="entry name" value="Spore Coat Polysaccharide Biosynthesis Protein SpsA, Chain A"/>
    <property type="match status" value="1"/>
</dbReference>
<gene>
    <name evidence="10" type="ORF">SAMN04489860_2111</name>
</gene>
<dbReference type="AlphaFoldDB" id="A0A1H1U7S2"/>
<evidence type="ECO:0000313" key="10">
    <source>
        <dbReference type="EMBL" id="SDS68391.1"/>
    </source>
</evidence>
<dbReference type="InterPro" id="IPR050321">
    <property type="entry name" value="Glycosyltr_2/OpgH_subfam"/>
</dbReference>
<keyword evidence="3" id="KW-0808">Transferase</keyword>
<evidence type="ECO:0000256" key="6">
    <source>
        <dbReference type="ARBA" id="ARBA00023136"/>
    </source>
</evidence>
<evidence type="ECO:0000313" key="11">
    <source>
        <dbReference type="Proteomes" id="UP000185663"/>
    </source>
</evidence>
<dbReference type="SUPFAM" id="SSF53448">
    <property type="entry name" value="Nucleotide-diphospho-sugar transferases"/>
    <property type="match status" value="1"/>
</dbReference>
<evidence type="ECO:0000256" key="2">
    <source>
        <dbReference type="ARBA" id="ARBA00022676"/>
    </source>
</evidence>
<dbReference type="InterPro" id="IPR029044">
    <property type="entry name" value="Nucleotide-diphossugar_trans"/>
</dbReference>
<dbReference type="EMBL" id="LT629776">
    <property type="protein sequence ID" value="SDS68391.1"/>
    <property type="molecule type" value="Genomic_DNA"/>
</dbReference>
<dbReference type="Pfam" id="PF13632">
    <property type="entry name" value="Glyco_trans_2_3"/>
    <property type="match status" value="1"/>
</dbReference>
<name>A0A1H1U7S2_9CELL</name>
<keyword evidence="6 8" id="KW-0472">Membrane</keyword>
<keyword evidence="2" id="KW-0328">Glycosyltransferase</keyword>
<dbReference type="InterPro" id="IPR001173">
    <property type="entry name" value="Glyco_trans_2-like"/>
</dbReference>
<feature type="domain" description="Glycosyltransferase 2-like" evidence="9">
    <location>
        <begin position="187"/>
        <end position="389"/>
    </location>
</feature>
<evidence type="ECO:0000256" key="4">
    <source>
        <dbReference type="ARBA" id="ARBA00022692"/>
    </source>
</evidence>
<feature type="transmembrane region" description="Helical" evidence="8">
    <location>
        <begin position="385"/>
        <end position="404"/>
    </location>
</feature>